<keyword evidence="1" id="KW-0812">Transmembrane</keyword>
<dbReference type="EMBL" id="JACHKF010000001">
    <property type="protein sequence ID" value="MBB6565045.1"/>
    <property type="molecule type" value="Genomic_DNA"/>
</dbReference>
<accession>A0A7Y4KZ18</accession>
<feature type="signal peptide" evidence="2">
    <location>
        <begin position="1"/>
        <end position="29"/>
    </location>
</feature>
<evidence type="ECO:0000313" key="5">
    <source>
        <dbReference type="Proteomes" id="UP000534306"/>
    </source>
</evidence>
<dbReference type="AlphaFoldDB" id="A0A7Y4KZ18"/>
<feature type="transmembrane region" description="Helical" evidence="1">
    <location>
        <begin position="1043"/>
        <end position="1063"/>
    </location>
</feature>
<name>A0A7Y4KZ18_9ACTN</name>
<evidence type="ECO:0000256" key="1">
    <source>
        <dbReference type="SAM" id="Phobius"/>
    </source>
</evidence>
<dbReference type="NCBIfam" id="TIGR03057">
    <property type="entry name" value="xxxLxxG_by_4"/>
    <property type="match status" value="6"/>
</dbReference>
<evidence type="ECO:0000313" key="3">
    <source>
        <dbReference type="EMBL" id="MBB6565045.1"/>
    </source>
</evidence>
<feature type="chain" id="PRO_5036217672" evidence="2">
    <location>
        <begin position="30"/>
        <end position="1068"/>
    </location>
</feature>
<keyword evidence="2" id="KW-0732">Signal</keyword>
<comment type="caution">
    <text evidence="4">The sequence shown here is derived from an EMBL/GenBank/DDBJ whole genome shotgun (WGS) entry which is preliminary data.</text>
</comment>
<dbReference type="Gene3D" id="1.10.287.950">
    <property type="entry name" value="Methyl-accepting chemotaxis protein"/>
    <property type="match status" value="1"/>
</dbReference>
<dbReference type="Proteomes" id="UP000534306">
    <property type="component" value="Unassembled WGS sequence"/>
</dbReference>
<sequence length="1068" mass="106748">MTAQRITRAAAAVVAVPIAFALSTSQALATAGAVTADPVVVTNTETVQARLDASGKVEGARVYEQLALIGNGKVKLDNPVSTDGLRNLDGFGGFTVKDGKMTVDTSVHGEQRLRTVSDFDKKKLPITVAVTYTLNGKKLKKPGDAVGKKGRLAAHYLVENNSGKSQPVTITDGYGRKVTEQADVVIPMVGQLTTVLPPEFGDVQSNEANKAGDGKGGTKLSFTVTLFPPVGAATAEFGWSAEVDNAVVPEAELTALPVSPLDSPTFKTAVSGYQTGAEKGVDLVEGGGELDANLVKLREGGEKLLSGLLQLNAGAKTLNEGLAGKAAPGATQLTSGAAQLAGGLADLDTGASLLRTKTGEAAAGADKLNDGAGKLKAGAKELDAGAGKLQKGAKDLEGGAGRLQRGAKDLDAGAGKLKKGATDLDTGAGKLQVGAKDLDAGAGKLQVGAKDLDAGAGRLQAGAKDLDAGTGRLKAGTTKVNTGAVQLKAGTGTLAGGLDTATGAGPALITGLTQVSAGLKGVEDGLGLLYGGIGQLPEAAKPLHAGIQQLRGGIGSVNDSSTLLGGLQRIKQQLEASGPGIDKMRRGVDCLSDAVDAVSNGKPNKGYSEECYGAAAAVLNGPAGDANKGAEENAVKKMILDAALARMGSIGSGPGDLDEPLPSSATLQVALAYLKGRLTQRAVPGLEQLQCGLDNRVSGCPDAKPGLAQGLQAVDAGVSELVSSVVQDVQGAIGKADDTPADKTLRGGVNGLQAGVAQIQAGGTQLFAALEQLSDGASLIDLKMGELGTGIGQLDAGADGLVAGTQRLTVGTNDLAAGTKRLTTGTNDLAAGTKRLKTGTNDLAAGTKRLRSGSNELAGGMRRLSTGTNDLAAGTKRLRTGTNDLAAGTKRLGGGVGVLADGTGKLDDGLFLLSEGTAKLADGAGKAKDGSDKLAAGSKELSTGITAAAEGSGKLAEGLNTAAEGTKAIPEGARRLSTEGAQTLAKKGNETTLDFGRRYSMLSASAQRAKAESMPFGAPEGAVGATAYSLKLAGASGEGGRSWLRLLAGLAVFGLAIGATTVLRRRAA</sequence>
<dbReference type="SUPFAM" id="SSF101967">
    <property type="entry name" value="Adhesin YadA, collagen-binding domain"/>
    <property type="match status" value="1"/>
</dbReference>
<dbReference type="EMBL" id="JABJRC010000003">
    <property type="protein sequence ID" value="NOL41317.1"/>
    <property type="molecule type" value="Genomic_DNA"/>
</dbReference>
<reference evidence="3 6" key="2">
    <citation type="submission" date="2020-08" db="EMBL/GenBank/DDBJ databases">
        <title>Sequencing the genomes of 1000 actinobacteria strains.</title>
        <authorList>
            <person name="Klenk H.-P."/>
        </authorList>
    </citation>
    <scope>NUCLEOTIDE SEQUENCE [LARGE SCALE GENOMIC DNA]</scope>
    <source>
        <strain evidence="3 6">DSM 15626</strain>
    </source>
</reference>
<gene>
    <name evidence="3" type="ORF">HNR71_000682</name>
    <name evidence="4" type="ORF">HPO96_13775</name>
</gene>
<dbReference type="InterPro" id="IPR011049">
    <property type="entry name" value="Serralysin-like_metalloprot_C"/>
</dbReference>
<proteinExistence type="predicted"/>
<protein>
    <submittedName>
        <fullName evidence="3">Putative membrane protein</fullName>
    </submittedName>
</protein>
<keyword evidence="5" id="KW-1185">Reference proteome</keyword>
<dbReference type="InterPro" id="IPR023908">
    <property type="entry name" value="xxxLxxG_rpt"/>
</dbReference>
<dbReference type="RefSeq" id="WP_171673836.1">
    <property type="nucleotide sequence ID" value="NZ_BAAAGT010000001.1"/>
</dbReference>
<evidence type="ECO:0000313" key="4">
    <source>
        <dbReference type="EMBL" id="NOL41317.1"/>
    </source>
</evidence>
<keyword evidence="1" id="KW-1133">Transmembrane helix</keyword>
<evidence type="ECO:0000256" key="2">
    <source>
        <dbReference type="SAM" id="SignalP"/>
    </source>
</evidence>
<dbReference type="Proteomes" id="UP000553957">
    <property type="component" value="Unassembled WGS sequence"/>
</dbReference>
<organism evidence="4 5">
    <name type="scientific">Kribbella sandramycini</name>
    <dbReference type="NCBI Taxonomy" id="60450"/>
    <lineage>
        <taxon>Bacteria</taxon>
        <taxon>Bacillati</taxon>
        <taxon>Actinomycetota</taxon>
        <taxon>Actinomycetes</taxon>
        <taxon>Propionibacteriales</taxon>
        <taxon>Kribbellaceae</taxon>
        <taxon>Kribbella</taxon>
    </lineage>
</organism>
<evidence type="ECO:0000313" key="6">
    <source>
        <dbReference type="Proteomes" id="UP000553957"/>
    </source>
</evidence>
<keyword evidence="1" id="KW-0472">Membrane</keyword>
<reference evidence="4 5" key="1">
    <citation type="submission" date="2020-05" db="EMBL/GenBank/DDBJ databases">
        <title>Genome sequence of Kribbella sandramycini ATCC 39419.</title>
        <authorList>
            <person name="Maclea K.S."/>
            <person name="Fair J.L."/>
        </authorList>
    </citation>
    <scope>NUCLEOTIDE SEQUENCE [LARGE SCALE GENOMIC DNA]</scope>
    <source>
        <strain evidence="4 5">ATCC 39419</strain>
    </source>
</reference>